<feature type="non-terminal residue" evidence="1">
    <location>
        <position position="1"/>
    </location>
</feature>
<evidence type="ECO:0000313" key="1">
    <source>
        <dbReference type="EMBL" id="POM71919.1"/>
    </source>
</evidence>
<dbReference type="Proteomes" id="UP000237271">
    <property type="component" value="Unassembled WGS sequence"/>
</dbReference>
<evidence type="ECO:0000313" key="2">
    <source>
        <dbReference type="Proteomes" id="UP000237271"/>
    </source>
</evidence>
<keyword evidence="2" id="KW-1185">Reference proteome</keyword>
<dbReference type="EMBL" id="NCKW01006390">
    <property type="protein sequence ID" value="POM71919.1"/>
    <property type="molecule type" value="Genomic_DNA"/>
</dbReference>
<name>A0A2P4Y2I7_9STRA</name>
<sequence length="301" mass="33817">DYLRFADLNITLDVSLVTQEIEPLPVPSEFDLLGFCVYAIANETAQERFLCNYTVLNPWIVFTPENWCIPQQVKLEAADDYIDEYTQENANVTLSKVTHTIFSDDYIYLALPLPDVTVKVESDDVAKVLVSESALEVSEDGVLVSQYFLQLNSEPLADVKIVVLPWLDNNNTQCYRLWLCNVTLPVSEFLFTPRNWNVPQKVAVLATDDYLDEYDTHMTGISHVSYSDDPKYNAIPTIPKINVTVRDNDASGFIVNKASVYVTEGLGAVDSYTVMLASEPFAKVTVSVTNVGTRLMIELKM</sequence>
<reference evidence="1 2" key="1">
    <citation type="journal article" date="2017" name="Genome Biol. Evol.">
        <title>Phytophthora megakarya and P. palmivora, closely related causal agents of cacao black pod rot, underwent increases in genome sizes and gene numbers by different mechanisms.</title>
        <authorList>
            <person name="Ali S.S."/>
            <person name="Shao J."/>
            <person name="Lary D.J."/>
            <person name="Kronmiller B."/>
            <person name="Shen D."/>
            <person name="Strem M.D."/>
            <person name="Amoako-Attah I."/>
            <person name="Akrofi A.Y."/>
            <person name="Begoude B.A."/>
            <person name="Ten Hoopen G.M."/>
            <person name="Coulibaly K."/>
            <person name="Kebe B.I."/>
            <person name="Melnick R.L."/>
            <person name="Guiltinan M.J."/>
            <person name="Tyler B.M."/>
            <person name="Meinhardt L.W."/>
            <person name="Bailey B.A."/>
        </authorList>
    </citation>
    <scope>NUCLEOTIDE SEQUENCE [LARGE SCALE GENOMIC DNA]</scope>
    <source>
        <strain evidence="2">sbr112.9</strain>
    </source>
</reference>
<accession>A0A2P4Y2I7</accession>
<organism evidence="1 2">
    <name type="scientific">Phytophthora palmivora</name>
    <dbReference type="NCBI Taxonomy" id="4796"/>
    <lineage>
        <taxon>Eukaryota</taxon>
        <taxon>Sar</taxon>
        <taxon>Stramenopiles</taxon>
        <taxon>Oomycota</taxon>
        <taxon>Peronosporomycetes</taxon>
        <taxon>Peronosporales</taxon>
        <taxon>Peronosporaceae</taxon>
        <taxon>Phytophthora</taxon>
    </lineage>
</organism>
<protein>
    <submittedName>
        <fullName evidence="1">Transmembrane protein</fullName>
    </submittedName>
</protein>
<keyword evidence="1" id="KW-0812">Transmembrane</keyword>
<comment type="caution">
    <text evidence="1">The sequence shown here is derived from an EMBL/GenBank/DDBJ whole genome shotgun (WGS) entry which is preliminary data.</text>
</comment>
<proteinExistence type="predicted"/>
<keyword evidence="1" id="KW-0472">Membrane</keyword>
<gene>
    <name evidence="1" type="ORF">PHPALM_11448</name>
</gene>
<dbReference type="AlphaFoldDB" id="A0A2P4Y2I7"/>
<dbReference type="OrthoDB" id="167314at2759"/>